<name>A0ACD3A3C4_9AGAR</name>
<keyword evidence="2" id="KW-1185">Reference proteome</keyword>
<gene>
    <name evidence="1" type="ORF">BDN72DRAFT_883700</name>
</gene>
<proteinExistence type="predicted"/>
<sequence length="397" mass="44783">MQKSRLILEEVELKTGSQKESRRSEDVRKLKLLNPECLWTSRHSRVEVDDIQNLNVFPTEMPLWWSTCAIQSKDRNIISFAKDMDAHEDEVRSSILVLKVELRMLNLRVDRSGVSNGMDCVRMSMTRRYPAQVISPQPPPPPSTIHTMKMQSIAPSPIGQKTGLLDNLRGMRMYLHIGAITLLMPGGQHDLHPLCYLKIEEVQDTANKARYILKCQTTPSRKVSQTKFEWAIDQKLYIMASKISLKVMRSQSIISDQTILSIIIPVVDILTHLISSDSAFNIDVGPDCTVTMDIKKILDHLTLSGPLLEDLHSAQQSIDMILSTRSALGEFHSTIEIVSTLLLQLQFKLQSHIITSSQVGQLVQHIKRALSIIGQTLSFSQYSHDVQIALASVFHSL</sequence>
<dbReference type="EMBL" id="ML208810">
    <property type="protein sequence ID" value="TFK60220.1"/>
    <property type="molecule type" value="Genomic_DNA"/>
</dbReference>
<feature type="non-terminal residue" evidence="1">
    <location>
        <position position="397"/>
    </location>
</feature>
<evidence type="ECO:0000313" key="2">
    <source>
        <dbReference type="Proteomes" id="UP000308600"/>
    </source>
</evidence>
<dbReference type="Proteomes" id="UP000308600">
    <property type="component" value="Unassembled WGS sequence"/>
</dbReference>
<accession>A0ACD3A3C4</accession>
<protein>
    <submittedName>
        <fullName evidence="1">Uncharacterized protein</fullName>
    </submittedName>
</protein>
<evidence type="ECO:0000313" key="1">
    <source>
        <dbReference type="EMBL" id="TFK60220.1"/>
    </source>
</evidence>
<reference evidence="1 2" key="1">
    <citation type="journal article" date="2019" name="Nat. Ecol. Evol.">
        <title>Megaphylogeny resolves global patterns of mushroom evolution.</title>
        <authorList>
            <person name="Varga T."/>
            <person name="Krizsan K."/>
            <person name="Foldi C."/>
            <person name="Dima B."/>
            <person name="Sanchez-Garcia M."/>
            <person name="Sanchez-Ramirez S."/>
            <person name="Szollosi G.J."/>
            <person name="Szarkandi J.G."/>
            <person name="Papp V."/>
            <person name="Albert L."/>
            <person name="Andreopoulos W."/>
            <person name="Angelini C."/>
            <person name="Antonin V."/>
            <person name="Barry K.W."/>
            <person name="Bougher N.L."/>
            <person name="Buchanan P."/>
            <person name="Buyck B."/>
            <person name="Bense V."/>
            <person name="Catcheside P."/>
            <person name="Chovatia M."/>
            <person name="Cooper J."/>
            <person name="Damon W."/>
            <person name="Desjardin D."/>
            <person name="Finy P."/>
            <person name="Geml J."/>
            <person name="Haridas S."/>
            <person name="Hughes K."/>
            <person name="Justo A."/>
            <person name="Karasinski D."/>
            <person name="Kautmanova I."/>
            <person name="Kiss B."/>
            <person name="Kocsube S."/>
            <person name="Kotiranta H."/>
            <person name="LaButti K.M."/>
            <person name="Lechner B.E."/>
            <person name="Liimatainen K."/>
            <person name="Lipzen A."/>
            <person name="Lukacs Z."/>
            <person name="Mihaltcheva S."/>
            <person name="Morgado L.N."/>
            <person name="Niskanen T."/>
            <person name="Noordeloos M.E."/>
            <person name="Ohm R.A."/>
            <person name="Ortiz-Santana B."/>
            <person name="Ovrebo C."/>
            <person name="Racz N."/>
            <person name="Riley R."/>
            <person name="Savchenko A."/>
            <person name="Shiryaev A."/>
            <person name="Soop K."/>
            <person name="Spirin V."/>
            <person name="Szebenyi C."/>
            <person name="Tomsovsky M."/>
            <person name="Tulloss R.E."/>
            <person name="Uehling J."/>
            <person name="Grigoriev I.V."/>
            <person name="Vagvolgyi C."/>
            <person name="Papp T."/>
            <person name="Martin F.M."/>
            <person name="Miettinen O."/>
            <person name="Hibbett D.S."/>
            <person name="Nagy L.G."/>
        </authorList>
    </citation>
    <scope>NUCLEOTIDE SEQUENCE [LARGE SCALE GENOMIC DNA]</scope>
    <source>
        <strain evidence="1 2">NL-1719</strain>
    </source>
</reference>
<organism evidence="1 2">
    <name type="scientific">Pluteus cervinus</name>
    <dbReference type="NCBI Taxonomy" id="181527"/>
    <lineage>
        <taxon>Eukaryota</taxon>
        <taxon>Fungi</taxon>
        <taxon>Dikarya</taxon>
        <taxon>Basidiomycota</taxon>
        <taxon>Agaricomycotina</taxon>
        <taxon>Agaricomycetes</taxon>
        <taxon>Agaricomycetidae</taxon>
        <taxon>Agaricales</taxon>
        <taxon>Pluteineae</taxon>
        <taxon>Pluteaceae</taxon>
        <taxon>Pluteus</taxon>
    </lineage>
</organism>